<evidence type="ECO:0000256" key="3">
    <source>
        <dbReference type="ARBA" id="ARBA00022801"/>
    </source>
</evidence>
<name>A0A2L2BP56_9MICO</name>
<dbReference type="GO" id="GO:0016787">
    <property type="term" value="F:hydrolase activity"/>
    <property type="evidence" value="ECO:0007669"/>
    <property type="project" value="UniProtKB-KW"/>
</dbReference>
<accession>A0A2L2BP56</accession>
<keyword evidence="2" id="KW-0479">Metal-binding</keyword>
<dbReference type="GO" id="GO:0004518">
    <property type="term" value="F:nuclease activity"/>
    <property type="evidence" value="ECO:0007669"/>
    <property type="project" value="UniProtKB-KW"/>
</dbReference>
<keyword evidence="4" id="KW-0460">Magnesium</keyword>
<evidence type="ECO:0000256" key="1">
    <source>
        <dbReference type="ARBA" id="ARBA00022722"/>
    </source>
</evidence>
<dbReference type="Gene3D" id="3.40.50.1010">
    <property type="entry name" value="5'-nuclease"/>
    <property type="match status" value="1"/>
</dbReference>
<dbReference type="PANTHER" id="PTHR36173:SF2">
    <property type="entry name" value="RIBONUCLEASE VAPC16"/>
    <property type="match status" value="1"/>
</dbReference>
<keyword evidence="1" id="KW-0540">Nuclease</keyword>
<dbReference type="PANTHER" id="PTHR36173">
    <property type="entry name" value="RIBONUCLEASE VAPC16-RELATED"/>
    <property type="match status" value="1"/>
</dbReference>
<dbReference type="Pfam" id="PF01850">
    <property type="entry name" value="PIN"/>
    <property type="match status" value="1"/>
</dbReference>
<reference evidence="6 7" key="1">
    <citation type="submission" date="2018-02" db="EMBL/GenBank/DDBJ databases">
        <title>Complete genome of the streamlined marine actinobacterium Pontimonas salivibrio CL-TW6 adapted to coastal planktonic lifestype.</title>
        <authorList>
            <person name="Cho B.C."/>
            <person name="Hardies S.C."/>
            <person name="Jang G.I."/>
            <person name="Hwang C.Y."/>
        </authorList>
    </citation>
    <scope>NUCLEOTIDE SEQUENCE [LARGE SCALE GENOMIC DNA]</scope>
    <source>
        <strain evidence="6 7">CL-TW6</strain>
    </source>
</reference>
<keyword evidence="3" id="KW-0378">Hydrolase</keyword>
<evidence type="ECO:0000259" key="5">
    <source>
        <dbReference type="Pfam" id="PF01850"/>
    </source>
</evidence>
<dbReference type="InterPro" id="IPR002716">
    <property type="entry name" value="PIN_dom"/>
</dbReference>
<gene>
    <name evidence="6" type="ORF">C3B54_11463</name>
</gene>
<dbReference type="GO" id="GO:0046872">
    <property type="term" value="F:metal ion binding"/>
    <property type="evidence" value="ECO:0007669"/>
    <property type="project" value="UniProtKB-KW"/>
</dbReference>
<feature type="domain" description="PIN" evidence="5">
    <location>
        <begin position="1"/>
        <end position="112"/>
    </location>
</feature>
<dbReference type="Proteomes" id="UP000243077">
    <property type="component" value="Chromosome"/>
</dbReference>
<evidence type="ECO:0000256" key="2">
    <source>
        <dbReference type="ARBA" id="ARBA00022723"/>
    </source>
</evidence>
<organism evidence="6 7">
    <name type="scientific">Pontimonas salivibrio</name>
    <dbReference type="NCBI Taxonomy" id="1159327"/>
    <lineage>
        <taxon>Bacteria</taxon>
        <taxon>Bacillati</taxon>
        <taxon>Actinomycetota</taxon>
        <taxon>Actinomycetes</taxon>
        <taxon>Micrococcales</taxon>
        <taxon>Microbacteriaceae</taxon>
        <taxon>Pontimonas</taxon>
    </lineage>
</organism>
<dbReference type="AlphaFoldDB" id="A0A2L2BP56"/>
<dbReference type="SUPFAM" id="SSF88723">
    <property type="entry name" value="PIN domain-like"/>
    <property type="match status" value="1"/>
</dbReference>
<dbReference type="EMBL" id="CP026923">
    <property type="protein sequence ID" value="AVG23456.1"/>
    <property type="molecule type" value="Genomic_DNA"/>
</dbReference>
<dbReference type="CDD" id="cd09872">
    <property type="entry name" value="PIN_Sll0205-like"/>
    <property type="match status" value="1"/>
</dbReference>
<sequence>MLLDTHVLLWSLNGARKVSQRLIGVVNSERPVFFSAVSIVEIAIKSQRGTLPDMGDLVPHLQLAGFVELTLDSASAQEMSRFGGLARHDPFDRMLVGQAAAHKLNFETADHTLLSLGMPFIYDATQ</sequence>
<dbReference type="KEGG" id="psai:C3B54_11463"/>
<dbReference type="InterPro" id="IPR029060">
    <property type="entry name" value="PIN-like_dom_sf"/>
</dbReference>
<dbReference type="InterPro" id="IPR041705">
    <property type="entry name" value="PIN_Sll0205"/>
</dbReference>
<protein>
    <submittedName>
        <fullName evidence="6">PIN ribonuclease / toxin</fullName>
    </submittedName>
</protein>
<evidence type="ECO:0000313" key="7">
    <source>
        <dbReference type="Proteomes" id="UP000243077"/>
    </source>
</evidence>
<dbReference type="InterPro" id="IPR052919">
    <property type="entry name" value="TA_system_RNase"/>
</dbReference>
<evidence type="ECO:0000256" key="4">
    <source>
        <dbReference type="ARBA" id="ARBA00022842"/>
    </source>
</evidence>
<proteinExistence type="predicted"/>
<evidence type="ECO:0000313" key="6">
    <source>
        <dbReference type="EMBL" id="AVG23456.1"/>
    </source>
</evidence>
<keyword evidence="7" id="KW-1185">Reference proteome</keyword>